<dbReference type="InterPro" id="IPR017045">
    <property type="entry name" value="Malt_Pase/Glycosyl_Hdrlase"/>
</dbReference>
<dbReference type="GO" id="GO:0005975">
    <property type="term" value="P:carbohydrate metabolic process"/>
    <property type="evidence" value="ECO:0007669"/>
    <property type="project" value="InterPro"/>
</dbReference>
<dbReference type="GO" id="GO:0016757">
    <property type="term" value="F:glycosyltransferase activity"/>
    <property type="evidence" value="ECO:0007669"/>
    <property type="project" value="UniProtKB-KW"/>
</dbReference>
<protein>
    <submittedName>
        <fullName evidence="9">Kojibiose phosphorylase</fullName>
    </submittedName>
</protein>
<evidence type="ECO:0000256" key="5">
    <source>
        <dbReference type="PIRSR" id="PIRSR036289-51"/>
    </source>
</evidence>
<feature type="domain" description="Glycoside hydrolase family 65 N-terminal" evidence="8">
    <location>
        <begin position="12"/>
        <end position="249"/>
    </location>
</feature>
<dbReference type="InterPro" id="IPR005194">
    <property type="entry name" value="Glyco_hydro_65_C"/>
</dbReference>
<dbReference type="PANTHER" id="PTHR11051">
    <property type="entry name" value="GLYCOSYL HYDROLASE-RELATED"/>
    <property type="match status" value="1"/>
</dbReference>
<dbReference type="Pfam" id="PF03636">
    <property type="entry name" value="Glyco_hydro_65N"/>
    <property type="match status" value="1"/>
</dbReference>
<dbReference type="GO" id="GO:0004553">
    <property type="term" value="F:hydrolase activity, hydrolyzing O-glycosyl compounds"/>
    <property type="evidence" value="ECO:0007669"/>
    <property type="project" value="TreeGrafter"/>
</dbReference>
<feature type="domain" description="Glycoside hydrolase family 65 C-terminal" evidence="7">
    <location>
        <begin position="691"/>
        <end position="746"/>
    </location>
</feature>
<dbReference type="Gene3D" id="1.50.10.10">
    <property type="match status" value="1"/>
</dbReference>
<dbReference type="InterPro" id="IPR005196">
    <property type="entry name" value="Glyco_hydro_65_N"/>
</dbReference>
<evidence type="ECO:0000313" key="10">
    <source>
        <dbReference type="Proteomes" id="UP000284177"/>
    </source>
</evidence>
<feature type="active site" description="Proton donor" evidence="4">
    <location>
        <position position="479"/>
    </location>
</feature>
<dbReference type="Gene3D" id="2.70.98.40">
    <property type="entry name" value="Glycoside hydrolase, family 65, N-terminal domain"/>
    <property type="match status" value="1"/>
</dbReference>
<proteinExistence type="inferred from homology"/>
<dbReference type="InterPro" id="IPR005195">
    <property type="entry name" value="Glyco_hydro_65_M"/>
</dbReference>
<dbReference type="Gene3D" id="2.60.420.10">
    <property type="entry name" value="Maltose phosphorylase, domain 3"/>
    <property type="match status" value="1"/>
</dbReference>
<dbReference type="Proteomes" id="UP000284177">
    <property type="component" value="Unassembled WGS sequence"/>
</dbReference>
<evidence type="ECO:0000259" key="6">
    <source>
        <dbReference type="Pfam" id="PF03632"/>
    </source>
</evidence>
<dbReference type="InterPro" id="IPR037018">
    <property type="entry name" value="GH65_N"/>
</dbReference>
<dbReference type="PIRSF" id="PIRSF036289">
    <property type="entry name" value="Glycosyl_hydrolase_malt_phosph"/>
    <property type="match status" value="1"/>
</dbReference>
<dbReference type="InterPro" id="IPR012341">
    <property type="entry name" value="6hp_glycosidase-like_sf"/>
</dbReference>
<dbReference type="EMBL" id="MCIB01000009">
    <property type="protein sequence ID" value="RKD32741.1"/>
    <property type="molecule type" value="Genomic_DNA"/>
</dbReference>
<dbReference type="SUPFAM" id="SSF48208">
    <property type="entry name" value="Six-hairpin glycosidases"/>
    <property type="match status" value="1"/>
</dbReference>
<dbReference type="SUPFAM" id="SSF74650">
    <property type="entry name" value="Galactose mutarotase-like"/>
    <property type="match status" value="1"/>
</dbReference>
<feature type="binding site" evidence="5">
    <location>
        <begin position="591"/>
        <end position="592"/>
    </location>
    <ligand>
        <name>substrate</name>
    </ligand>
</feature>
<keyword evidence="3" id="KW-0808">Transferase</keyword>
<evidence type="ECO:0000259" key="8">
    <source>
        <dbReference type="Pfam" id="PF03636"/>
    </source>
</evidence>
<evidence type="ECO:0000256" key="4">
    <source>
        <dbReference type="PIRSR" id="PIRSR036289-50"/>
    </source>
</evidence>
<dbReference type="Pfam" id="PF03633">
    <property type="entry name" value="Glyco_hydro_65C"/>
    <property type="match status" value="1"/>
</dbReference>
<dbReference type="GO" id="GO:0030246">
    <property type="term" value="F:carbohydrate binding"/>
    <property type="evidence" value="ECO:0007669"/>
    <property type="project" value="InterPro"/>
</dbReference>
<comment type="caution">
    <text evidence="9">The sequence shown here is derived from an EMBL/GenBank/DDBJ whole genome shotgun (WGS) entry which is preliminary data.</text>
</comment>
<feature type="binding site" evidence="5">
    <location>
        <begin position="339"/>
        <end position="340"/>
    </location>
    <ligand>
        <name>substrate</name>
    </ligand>
</feature>
<name>A0A419T5J4_9FIRM</name>
<dbReference type="InterPro" id="IPR008928">
    <property type="entry name" value="6-hairpin_glycosidase_sf"/>
</dbReference>
<accession>A0A419T5J4</accession>
<organism evidence="9 10">
    <name type="scientific">Thermohalobacter berrensis</name>
    <dbReference type="NCBI Taxonomy" id="99594"/>
    <lineage>
        <taxon>Bacteria</taxon>
        <taxon>Bacillati</taxon>
        <taxon>Bacillota</taxon>
        <taxon>Tissierellia</taxon>
        <taxon>Tissierellales</taxon>
        <taxon>Thermohalobacteraceae</taxon>
        <taxon>Thermohalobacter</taxon>
    </lineage>
</organism>
<evidence type="ECO:0000256" key="3">
    <source>
        <dbReference type="ARBA" id="ARBA00022679"/>
    </source>
</evidence>
<evidence type="ECO:0000256" key="2">
    <source>
        <dbReference type="ARBA" id="ARBA00022676"/>
    </source>
</evidence>
<evidence type="ECO:0000313" key="9">
    <source>
        <dbReference type="EMBL" id="RKD32741.1"/>
    </source>
</evidence>
<evidence type="ECO:0000259" key="7">
    <source>
        <dbReference type="Pfam" id="PF03633"/>
    </source>
</evidence>
<dbReference type="InterPro" id="IPR011013">
    <property type="entry name" value="Gal_mutarotase_sf_dom"/>
</dbReference>
<dbReference type="Pfam" id="PF03632">
    <property type="entry name" value="Glyco_hydro_65m"/>
    <property type="match status" value="1"/>
</dbReference>
<feature type="domain" description="Glycoside hydrolase family 65 central catalytic" evidence="6">
    <location>
        <begin position="304"/>
        <end position="679"/>
    </location>
</feature>
<comment type="similarity">
    <text evidence="1">Belongs to the glycosyl hydrolase 65 family.</text>
</comment>
<evidence type="ECO:0000256" key="1">
    <source>
        <dbReference type="ARBA" id="ARBA00006768"/>
    </source>
</evidence>
<sequence>MMDEKLWFVEQSNYKAYENPKYETVFTLANGYRGLRGWLEFSNYGFPGNLIAGVFDKADSQTTELVNCPNPLVFNIYTENEKLDIDRCVVLDFARKLNMKEGILYSEIKLKTQKGKIIKIASERFVSRSNVHRWGIRYTITPINYSGKLFIENIIDGSITNNEFEPIKKVKHLDVKKGYDLDTGIAIKVVTKDKGIEIVEGTVVRGIGDILQNRKYGVFGEKVREIYEMRVKEGKDYTIEKYGVTYTSRDTDKDPYYLLEEDIKSYLEKGLEKELNLHRDKWKELWDKIDIKIKGDKKAQTGIRFNLFQLSSSAYEKDDRISIAAKGLHGEGYKGHVFWDTEIYMLPFFIYTNPEVAKTLLMYRYNTIDGARKNARENGYEGAQFPWEAADDGTEVTPKWGVDYDGNPVRIWTGDEEFHISSDIAFGVWEYYRTTKDKDFMMNYGIEIVLDTSKFWSSRVEYNEEFDRYEINMVIGPDEFHEHVNNNVYTNYLAKWNIKKGIELAKWLKKEDTNIYEKLLNKLDISEDDINKWREIESKIYIPKDEKSKLIEQFEGYFKLKDITIKEYDENGMPKWPDMEGCKLGETQLIKQPDVVMLMLVLGDEFDLETKKENYEYYEKRTMHKSSLSPSMYSIMGLTVGDTKNAYRYFMKTVLTDLEDNQGNAGLGLHAASTGGSWQCAVFGFGGLYVDKDECLSLKPWIPEKWEELSFKINWRGAILDIAITQEDIRVNSTDNVKIKVFDKEYFVEPNKDLTIKALAYNN</sequence>
<gene>
    <name evidence="9" type="ORF">BET03_10425</name>
</gene>
<reference evidence="9 10" key="1">
    <citation type="submission" date="2016-08" db="EMBL/GenBank/DDBJ databases">
        <title>Novel Firmicutes and Novel Genomes.</title>
        <authorList>
            <person name="Poppleton D.I."/>
            <person name="Gribaldo S."/>
        </authorList>
    </citation>
    <scope>NUCLEOTIDE SEQUENCE [LARGE SCALE GENOMIC DNA]</scope>
    <source>
        <strain evidence="9 10">CTT3</strain>
    </source>
</reference>
<dbReference type="PANTHER" id="PTHR11051:SF8">
    <property type="entry name" value="PROTEIN-GLUCOSYLGALACTOSYLHYDROXYLYSINE GLUCOSIDASE"/>
    <property type="match status" value="1"/>
</dbReference>
<dbReference type="AlphaFoldDB" id="A0A419T5J4"/>
<keyword evidence="2" id="KW-0328">Glycosyltransferase</keyword>
<keyword evidence="10" id="KW-1185">Reference proteome</keyword>